<reference evidence="1 2" key="1">
    <citation type="submission" date="2019-05" db="EMBL/GenBank/DDBJ databases">
        <title>Another draft genome of Portunus trituberculatus and its Hox gene families provides insights of decapod evolution.</title>
        <authorList>
            <person name="Jeong J.-H."/>
            <person name="Song I."/>
            <person name="Kim S."/>
            <person name="Choi T."/>
            <person name="Kim D."/>
            <person name="Ryu S."/>
            <person name="Kim W."/>
        </authorList>
    </citation>
    <scope>NUCLEOTIDE SEQUENCE [LARGE SCALE GENOMIC DNA]</scope>
    <source>
        <tissue evidence="1">Muscle</tissue>
    </source>
</reference>
<sequence length="61" mass="7072">MVHQWKCRSGKYPWNPQITLVVAEGRGRGSRVGWGEGRRDAAVNRHSPFVRYTTNTYVLIR</sequence>
<proteinExistence type="predicted"/>
<dbReference type="AlphaFoldDB" id="A0A5B7GE45"/>
<evidence type="ECO:0000313" key="2">
    <source>
        <dbReference type="Proteomes" id="UP000324222"/>
    </source>
</evidence>
<name>A0A5B7GE45_PORTR</name>
<gene>
    <name evidence="1" type="ORF">E2C01_052587</name>
</gene>
<keyword evidence="2" id="KW-1185">Reference proteome</keyword>
<dbReference type="EMBL" id="VSRR010015805">
    <property type="protein sequence ID" value="MPC58580.1"/>
    <property type="molecule type" value="Genomic_DNA"/>
</dbReference>
<protein>
    <submittedName>
        <fullName evidence="1">Uncharacterized protein</fullName>
    </submittedName>
</protein>
<comment type="caution">
    <text evidence="1">The sequence shown here is derived from an EMBL/GenBank/DDBJ whole genome shotgun (WGS) entry which is preliminary data.</text>
</comment>
<dbReference type="Proteomes" id="UP000324222">
    <property type="component" value="Unassembled WGS sequence"/>
</dbReference>
<evidence type="ECO:0000313" key="1">
    <source>
        <dbReference type="EMBL" id="MPC58580.1"/>
    </source>
</evidence>
<accession>A0A5B7GE45</accession>
<organism evidence="1 2">
    <name type="scientific">Portunus trituberculatus</name>
    <name type="common">Swimming crab</name>
    <name type="synonym">Neptunus trituberculatus</name>
    <dbReference type="NCBI Taxonomy" id="210409"/>
    <lineage>
        <taxon>Eukaryota</taxon>
        <taxon>Metazoa</taxon>
        <taxon>Ecdysozoa</taxon>
        <taxon>Arthropoda</taxon>
        <taxon>Crustacea</taxon>
        <taxon>Multicrustacea</taxon>
        <taxon>Malacostraca</taxon>
        <taxon>Eumalacostraca</taxon>
        <taxon>Eucarida</taxon>
        <taxon>Decapoda</taxon>
        <taxon>Pleocyemata</taxon>
        <taxon>Brachyura</taxon>
        <taxon>Eubrachyura</taxon>
        <taxon>Portunoidea</taxon>
        <taxon>Portunidae</taxon>
        <taxon>Portuninae</taxon>
        <taxon>Portunus</taxon>
    </lineage>
</organism>